<comment type="caution">
    <text evidence="2">The sequence shown here is derived from an EMBL/GenBank/DDBJ whole genome shotgun (WGS) entry which is preliminary data.</text>
</comment>
<proteinExistence type="predicted"/>
<dbReference type="AlphaFoldDB" id="A0A543KHJ2"/>
<name>A0A543KHJ2_9RHOB</name>
<protein>
    <submittedName>
        <fullName evidence="2">Uncharacterized protein DUF3987</fullName>
    </submittedName>
</protein>
<dbReference type="EMBL" id="VFPT01000001">
    <property type="protein sequence ID" value="TQM94556.1"/>
    <property type="molecule type" value="Genomic_DNA"/>
</dbReference>
<dbReference type="Proteomes" id="UP000320582">
    <property type="component" value="Unassembled WGS sequence"/>
</dbReference>
<feature type="region of interest" description="Disordered" evidence="1">
    <location>
        <begin position="20"/>
        <end position="54"/>
    </location>
</feature>
<gene>
    <name evidence="2" type="ORF">BD293_3237</name>
</gene>
<keyword evidence="3" id="KW-1185">Reference proteome</keyword>
<sequence length="379" mass="41559">MESWRNAHALWKGARDKILSEAKSGKADKRTAAQADLEALGPEPEAPPSADRTVTEPTFEGLTKLFAHGQPSLGLFSDEGGQFLGGHAMNSENRQKTLAAFNDLWQGNPIRRTRSGDGHATLYGRRLAVHLMVQPGVARGFMADPLAADTGFLPRFLICEPPSAIGTRMQANARRDEMALGSFAARLRDILETPLPMEPETRELEPRPLHLTPEARALLVAFSDAIEAAQAPRADLAHVTGTASKAAEQAARIAGVLTLWRDLQAPAVEARDMADAIDVAQYYLSEASRLASAALVSEKIDNAEKLRKWLLEAWPHDDVTLREVVNRGPNALRESPKARAALDILTEHDWLKTNEAHTFVRGAKRKESWRMVQGARDVV</sequence>
<feature type="compositionally biased region" description="Basic and acidic residues" evidence="1">
    <location>
        <begin position="20"/>
        <end position="31"/>
    </location>
</feature>
<dbReference type="InterPro" id="IPR025048">
    <property type="entry name" value="DUF3987"/>
</dbReference>
<evidence type="ECO:0000313" key="2">
    <source>
        <dbReference type="EMBL" id="TQM94556.1"/>
    </source>
</evidence>
<accession>A0A543KHJ2</accession>
<evidence type="ECO:0000313" key="3">
    <source>
        <dbReference type="Proteomes" id="UP000320582"/>
    </source>
</evidence>
<reference evidence="2 3" key="1">
    <citation type="submission" date="2019-06" db="EMBL/GenBank/DDBJ databases">
        <title>Genomic Encyclopedia of Archaeal and Bacterial Type Strains, Phase II (KMG-II): from individual species to whole genera.</title>
        <authorList>
            <person name="Goeker M."/>
        </authorList>
    </citation>
    <scope>NUCLEOTIDE SEQUENCE [LARGE SCALE GENOMIC DNA]</scope>
    <source>
        <strain evidence="2 3">DSM 18423</strain>
    </source>
</reference>
<dbReference type="Pfam" id="PF13148">
    <property type="entry name" value="DUF3987"/>
    <property type="match status" value="1"/>
</dbReference>
<evidence type="ECO:0000256" key="1">
    <source>
        <dbReference type="SAM" id="MobiDB-lite"/>
    </source>
</evidence>
<organism evidence="2 3">
    <name type="scientific">Roseinatronobacter monicus</name>
    <dbReference type="NCBI Taxonomy" id="393481"/>
    <lineage>
        <taxon>Bacteria</taxon>
        <taxon>Pseudomonadati</taxon>
        <taxon>Pseudomonadota</taxon>
        <taxon>Alphaproteobacteria</taxon>
        <taxon>Rhodobacterales</taxon>
        <taxon>Paracoccaceae</taxon>
        <taxon>Roseinatronobacter</taxon>
    </lineage>
</organism>